<evidence type="ECO:0000256" key="2">
    <source>
        <dbReference type="ARBA" id="ARBA00022645"/>
    </source>
</evidence>
<sequence>MSRPKNSNVKAPLAGFKNRLGLVVFFLAMYGAGLTARLVYLQVFQHEELLAEAEKQYVEKVEINTGRGKIFDRNHNPLATNVDVESVYLNPKEVVDFKQTQRALSNSLGLSPRVVKEKLGSRRHFVWLKRKISLPEAARLKNQSIPGVGFIRESRRFYPKRALAASTLGFVGLDNQGLEGLEHYYDDLLKGTTRKTYVERDARGRPLLDSEEGVLTPSPSHDLVLTLDEVIQFHAESALIRQVERYKARGGVAVVMEPEKGDLLALATYPPFNPNRYSASAPEAWRNKIVSYAYEPGSIFKPIVAAAAMEEGTAEPKDIFFCENGQMRIGRSKIGEAANHSFGWLSLSRILIHSSNIGAIKIAQTLGSQRFFDYIRRFGFGTRSGIDLPGESPGMLRPLKNWSGLSLASISFGHEISVTPLQMVTAMAAIANGGVLVKPRIASGVWKNGRQVDSFPPEKLRRVISDKTSRKMVSILKEVVRQGTGKKAAVKGYEVAGKTGTAQKIDPDTRKYSADNYLASFIGFVPADSPKLVILVMIDEPKGKYWGGEVAAPAFSEIARETLRYLNVPSRGERVFVLDRA</sequence>
<dbReference type="GO" id="GO:0005886">
    <property type="term" value="C:plasma membrane"/>
    <property type="evidence" value="ECO:0007669"/>
    <property type="project" value="TreeGrafter"/>
</dbReference>
<dbReference type="Pfam" id="PF03717">
    <property type="entry name" value="PBP_dimer"/>
    <property type="match status" value="1"/>
</dbReference>
<evidence type="ECO:0000256" key="1">
    <source>
        <dbReference type="ARBA" id="ARBA00004370"/>
    </source>
</evidence>
<dbReference type="Gene3D" id="3.30.450.330">
    <property type="match status" value="1"/>
</dbReference>
<comment type="subcellular location">
    <subcellularLocation>
        <location evidence="1">Membrane</location>
    </subcellularLocation>
</comment>
<keyword evidence="2" id="KW-0121">Carboxypeptidase</keyword>
<dbReference type="SUPFAM" id="SSF56601">
    <property type="entry name" value="beta-lactamase/transpeptidase-like"/>
    <property type="match status" value="1"/>
</dbReference>
<dbReference type="KEGG" id="nli:G3M70_01685"/>
<evidence type="ECO:0000313" key="8">
    <source>
        <dbReference type="Proteomes" id="UP000594688"/>
    </source>
</evidence>
<protein>
    <submittedName>
        <fullName evidence="7">Penicillin-binding protein 2</fullName>
    </submittedName>
</protein>
<dbReference type="InterPro" id="IPR036138">
    <property type="entry name" value="PBP_dimer_sf"/>
</dbReference>
<keyword evidence="4" id="KW-1133">Transmembrane helix</keyword>
<dbReference type="InterPro" id="IPR050515">
    <property type="entry name" value="Beta-lactam/transpept"/>
</dbReference>
<keyword evidence="2" id="KW-0378">Hydrolase</keyword>
<dbReference type="InterPro" id="IPR001460">
    <property type="entry name" value="PCN-bd_Tpept"/>
</dbReference>
<evidence type="ECO:0000259" key="6">
    <source>
        <dbReference type="Pfam" id="PF03717"/>
    </source>
</evidence>
<keyword evidence="3 4" id="KW-0472">Membrane</keyword>
<organism evidence="7 8">
    <name type="scientific">Candidatus Nitronauta litoralis</name>
    <dbReference type="NCBI Taxonomy" id="2705533"/>
    <lineage>
        <taxon>Bacteria</taxon>
        <taxon>Pseudomonadati</taxon>
        <taxon>Nitrospinota/Tectimicrobiota group</taxon>
        <taxon>Nitrospinota</taxon>
        <taxon>Nitrospinia</taxon>
        <taxon>Nitrospinales</taxon>
        <taxon>Nitrospinaceae</taxon>
        <taxon>Candidatus Nitronauta</taxon>
    </lineage>
</organism>
<dbReference type="Pfam" id="PF00905">
    <property type="entry name" value="Transpeptidase"/>
    <property type="match status" value="1"/>
</dbReference>
<dbReference type="InterPro" id="IPR005311">
    <property type="entry name" value="PBP_dimer"/>
</dbReference>
<dbReference type="GO" id="GO:0071555">
    <property type="term" value="P:cell wall organization"/>
    <property type="evidence" value="ECO:0007669"/>
    <property type="project" value="TreeGrafter"/>
</dbReference>
<feature type="domain" description="Penicillin-binding protein transpeptidase" evidence="5">
    <location>
        <begin position="251"/>
        <end position="558"/>
    </location>
</feature>
<proteinExistence type="predicted"/>
<dbReference type="GO" id="GO:0008658">
    <property type="term" value="F:penicillin binding"/>
    <property type="evidence" value="ECO:0007669"/>
    <property type="project" value="InterPro"/>
</dbReference>
<dbReference type="Proteomes" id="UP000594688">
    <property type="component" value="Chromosome"/>
</dbReference>
<dbReference type="PANTHER" id="PTHR30627">
    <property type="entry name" value="PEPTIDOGLYCAN D,D-TRANSPEPTIDASE"/>
    <property type="match status" value="1"/>
</dbReference>
<evidence type="ECO:0000256" key="4">
    <source>
        <dbReference type="SAM" id="Phobius"/>
    </source>
</evidence>
<dbReference type="GO" id="GO:0004180">
    <property type="term" value="F:carboxypeptidase activity"/>
    <property type="evidence" value="ECO:0007669"/>
    <property type="project" value="UniProtKB-KW"/>
</dbReference>
<accession>A0A7T0BTR3</accession>
<name>A0A7T0BTR3_9BACT</name>
<reference evidence="7 8" key="1">
    <citation type="submission" date="2020-02" db="EMBL/GenBank/DDBJ databases">
        <title>Genomic and physiological characterization of two novel Nitrospinaceae genera.</title>
        <authorList>
            <person name="Mueller A.J."/>
            <person name="Jung M.-Y."/>
            <person name="Strachan C.R."/>
            <person name="Herbold C.W."/>
            <person name="Kirkegaard R.H."/>
            <person name="Daims H."/>
        </authorList>
    </citation>
    <scope>NUCLEOTIDE SEQUENCE [LARGE SCALE GENOMIC DNA]</scope>
    <source>
        <strain evidence="7">EB</strain>
    </source>
</reference>
<gene>
    <name evidence="7" type="ORF">G3M70_01685</name>
</gene>
<evidence type="ECO:0000313" key="7">
    <source>
        <dbReference type="EMBL" id="QPJ60666.1"/>
    </source>
</evidence>
<dbReference type="AlphaFoldDB" id="A0A7T0BTR3"/>
<dbReference type="PANTHER" id="PTHR30627:SF1">
    <property type="entry name" value="PEPTIDOGLYCAN D,D-TRANSPEPTIDASE FTSI"/>
    <property type="match status" value="1"/>
</dbReference>
<keyword evidence="4" id="KW-0812">Transmembrane</keyword>
<feature type="transmembrane region" description="Helical" evidence="4">
    <location>
        <begin position="20"/>
        <end position="40"/>
    </location>
</feature>
<dbReference type="SUPFAM" id="SSF56519">
    <property type="entry name" value="Penicillin binding protein dimerisation domain"/>
    <property type="match status" value="1"/>
</dbReference>
<dbReference type="Gene3D" id="3.40.710.10">
    <property type="entry name" value="DD-peptidase/beta-lactamase superfamily"/>
    <property type="match status" value="1"/>
</dbReference>
<dbReference type="InterPro" id="IPR012338">
    <property type="entry name" value="Beta-lactam/transpept-like"/>
</dbReference>
<keyword evidence="2" id="KW-0645">Protease</keyword>
<dbReference type="Gene3D" id="3.90.1310.10">
    <property type="entry name" value="Penicillin-binding protein 2a (Domain 2)"/>
    <property type="match status" value="1"/>
</dbReference>
<dbReference type="EMBL" id="CP048685">
    <property type="protein sequence ID" value="QPJ60666.1"/>
    <property type="molecule type" value="Genomic_DNA"/>
</dbReference>
<feature type="domain" description="Penicillin-binding protein dimerisation" evidence="6">
    <location>
        <begin position="63"/>
        <end position="207"/>
    </location>
</feature>
<evidence type="ECO:0000259" key="5">
    <source>
        <dbReference type="Pfam" id="PF00905"/>
    </source>
</evidence>
<evidence type="ECO:0000256" key="3">
    <source>
        <dbReference type="ARBA" id="ARBA00023136"/>
    </source>
</evidence>